<comment type="subcellular location">
    <subcellularLocation>
        <location evidence="1">Cell membrane</location>
        <topology evidence="1">Multi-pass membrane protein</topology>
    </subcellularLocation>
</comment>
<keyword evidence="8 10" id="KW-1133">Transmembrane helix</keyword>
<evidence type="ECO:0000256" key="6">
    <source>
        <dbReference type="ARBA" id="ARBA00022692"/>
    </source>
</evidence>
<dbReference type="GO" id="GO:0046685">
    <property type="term" value="P:response to arsenic-containing substance"/>
    <property type="evidence" value="ECO:0007669"/>
    <property type="project" value="UniProtKB-KW"/>
</dbReference>
<feature type="transmembrane region" description="Helical" evidence="10">
    <location>
        <begin position="368"/>
        <end position="393"/>
    </location>
</feature>
<comment type="similarity">
    <text evidence="2">Belongs to the ArsB family.</text>
</comment>
<evidence type="ECO:0000256" key="9">
    <source>
        <dbReference type="ARBA" id="ARBA00023136"/>
    </source>
</evidence>
<name>A0A537KAW7_9BACT</name>
<evidence type="ECO:0000256" key="8">
    <source>
        <dbReference type="ARBA" id="ARBA00022989"/>
    </source>
</evidence>
<keyword evidence="7" id="KW-0059">Arsenical resistance</keyword>
<evidence type="ECO:0000259" key="11">
    <source>
        <dbReference type="Pfam" id="PF03600"/>
    </source>
</evidence>
<dbReference type="Proteomes" id="UP000318509">
    <property type="component" value="Unassembled WGS sequence"/>
</dbReference>
<keyword evidence="5" id="KW-1003">Cell membrane</keyword>
<evidence type="ECO:0000313" key="13">
    <source>
        <dbReference type="Proteomes" id="UP000318509"/>
    </source>
</evidence>
<gene>
    <name evidence="12" type="ORF">E6H00_02005</name>
</gene>
<feature type="transmembrane region" description="Helical" evidence="10">
    <location>
        <begin position="144"/>
        <end position="163"/>
    </location>
</feature>
<feature type="transmembrane region" description="Helical" evidence="10">
    <location>
        <begin position="103"/>
        <end position="132"/>
    </location>
</feature>
<feature type="transmembrane region" description="Helical" evidence="10">
    <location>
        <begin position="311"/>
        <end position="333"/>
    </location>
</feature>
<comment type="similarity">
    <text evidence="3">Belongs to the CitM (TC 2.A.11) transporter family.</text>
</comment>
<evidence type="ECO:0000256" key="3">
    <source>
        <dbReference type="ARBA" id="ARBA00009843"/>
    </source>
</evidence>
<comment type="caution">
    <text evidence="12">The sequence shown here is derived from an EMBL/GenBank/DDBJ whole genome shotgun (WGS) entry which is preliminary data.</text>
</comment>
<sequence>MIGPVLGAQTLLGLAVFLAVIGLAISRPKGLNEAWPAAGGVAALLALGLLSRADLVGAARETAGVLLFLFGMMLLSTALEMAGVFAWAASYAVRASGGSSRRLLVNVFILGAVVTALLSLDVTVIILTPVVYATVLALRVDPLPYLYACTFVANTGSLVFPMSNLTNLLIVDRLRVPFWQFSRIMAFPEVAAVAANVAIFLWVFRDRLPRMLPAATSFPTTAGPAGTRFFKVSLVIFGFVLAALFLAGLAERPLWPVALTGGAALAVAAATTGGREPREIAAGISWPLFPFVWGMATIVRGIEHAGLTTGIAGLILGHAAGPLGAVAITGATAALGANVFNNIPMALVMLAVLVGAPRARIPLLTASALAGLNIGPALTTVGSLATMLWLTFARRQGVEVPALEYLRVSVVTVPLVLVAALAALVLGELLR</sequence>
<dbReference type="EMBL" id="VBAK01000046">
    <property type="protein sequence ID" value="TMI92921.1"/>
    <property type="molecule type" value="Genomic_DNA"/>
</dbReference>
<keyword evidence="4" id="KW-0813">Transport</keyword>
<reference evidence="12 13" key="1">
    <citation type="journal article" date="2019" name="Nat. Microbiol.">
        <title>Mediterranean grassland soil C-N compound turnover is dependent on rainfall and depth, and is mediated by genomically divergent microorganisms.</title>
        <authorList>
            <person name="Diamond S."/>
            <person name="Andeer P.F."/>
            <person name="Li Z."/>
            <person name="Crits-Christoph A."/>
            <person name="Burstein D."/>
            <person name="Anantharaman K."/>
            <person name="Lane K.R."/>
            <person name="Thomas B.C."/>
            <person name="Pan C."/>
            <person name="Northen T.R."/>
            <person name="Banfield J.F."/>
        </authorList>
    </citation>
    <scope>NUCLEOTIDE SEQUENCE [LARGE SCALE GENOMIC DNA]</scope>
    <source>
        <strain evidence="12">NP_3</strain>
    </source>
</reference>
<dbReference type="PANTHER" id="PTHR43302">
    <property type="entry name" value="TRANSPORTER ARSB-RELATED"/>
    <property type="match status" value="1"/>
</dbReference>
<organism evidence="12 13">
    <name type="scientific">Candidatus Segetimicrobium genomatis</name>
    <dbReference type="NCBI Taxonomy" id="2569760"/>
    <lineage>
        <taxon>Bacteria</taxon>
        <taxon>Bacillati</taxon>
        <taxon>Candidatus Sysuimicrobiota</taxon>
        <taxon>Candidatus Sysuimicrobiia</taxon>
        <taxon>Candidatus Sysuimicrobiales</taxon>
        <taxon>Candidatus Segetimicrobiaceae</taxon>
        <taxon>Candidatus Segetimicrobium</taxon>
    </lineage>
</organism>
<keyword evidence="9 10" id="KW-0472">Membrane</keyword>
<feature type="transmembrane region" description="Helical" evidence="10">
    <location>
        <begin position="280"/>
        <end position="299"/>
    </location>
</feature>
<dbReference type="GO" id="GO:0015105">
    <property type="term" value="F:arsenite transmembrane transporter activity"/>
    <property type="evidence" value="ECO:0007669"/>
    <property type="project" value="InterPro"/>
</dbReference>
<feature type="transmembrane region" description="Helical" evidence="10">
    <location>
        <begin position="6"/>
        <end position="25"/>
    </location>
</feature>
<feature type="transmembrane region" description="Helical" evidence="10">
    <location>
        <begin position="34"/>
        <end position="53"/>
    </location>
</feature>
<dbReference type="InterPro" id="IPR000802">
    <property type="entry name" value="Arsenical_pump_ArsB"/>
</dbReference>
<feature type="transmembrane region" description="Helical" evidence="10">
    <location>
        <begin position="229"/>
        <end position="247"/>
    </location>
</feature>
<dbReference type="GO" id="GO:0005886">
    <property type="term" value="C:plasma membrane"/>
    <property type="evidence" value="ECO:0007669"/>
    <property type="project" value="UniProtKB-SubCell"/>
</dbReference>
<feature type="transmembrane region" description="Helical" evidence="10">
    <location>
        <begin position="405"/>
        <end position="426"/>
    </location>
</feature>
<evidence type="ECO:0000256" key="7">
    <source>
        <dbReference type="ARBA" id="ARBA00022849"/>
    </source>
</evidence>
<proteinExistence type="inferred from homology"/>
<feature type="domain" description="Citrate transporter-like" evidence="11">
    <location>
        <begin position="26"/>
        <end position="370"/>
    </location>
</feature>
<feature type="transmembrane region" description="Helical" evidence="10">
    <location>
        <begin position="65"/>
        <end position="91"/>
    </location>
</feature>
<dbReference type="PRINTS" id="PR00758">
    <property type="entry name" value="ARSENICPUMP"/>
</dbReference>
<dbReference type="InterPro" id="IPR004680">
    <property type="entry name" value="Cit_transptr-like_dom"/>
</dbReference>
<evidence type="ECO:0000256" key="5">
    <source>
        <dbReference type="ARBA" id="ARBA00022475"/>
    </source>
</evidence>
<dbReference type="AlphaFoldDB" id="A0A537KAW7"/>
<feature type="transmembrane region" description="Helical" evidence="10">
    <location>
        <begin position="254"/>
        <end position="274"/>
    </location>
</feature>
<evidence type="ECO:0000256" key="4">
    <source>
        <dbReference type="ARBA" id="ARBA00022448"/>
    </source>
</evidence>
<evidence type="ECO:0000256" key="2">
    <source>
        <dbReference type="ARBA" id="ARBA00006433"/>
    </source>
</evidence>
<protein>
    <recommendedName>
        <fullName evidence="11">Citrate transporter-like domain-containing protein</fullName>
    </recommendedName>
</protein>
<evidence type="ECO:0000313" key="12">
    <source>
        <dbReference type="EMBL" id="TMI92921.1"/>
    </source>
</evidence>
<keyword evidence="6 10" id="KW-0812">Transmembrane</keyword>
<evidence type="ECO:0000256" key="1">
    <source>
        <dbReference type="ARBA" id="ARBA00004651"/>
    </source>
</evidence>
<feature type="transmembrane region" description="Helical" evidence="10">
    <location>
        <begin position="184"/>
        <end position="204"/>
    </location>
</feature>
<dbReference type="Pfam" id="PF03600">
    <property type="entry name" value="CitMHS"/>
    <property type="match status" value="1"/>
</dbReference>
<dbReference type="PANTHER" id="PTHR43302:SF5">
    <property type="entry name" value="TRANSPORTER ARSB-RELATED"/>
    <property type="match status" value="1"/>
</dbReference>
<evidence type="ECO:0000256" key="10">
    <source>
        <dbReference type="SAM" id="Phobius"/>
    </source>
</evidence>
<accession>A0A537KAW7</accession>
<feature type="transmembrane region" description="Helical" evidence="10">
    <location>
        <begin position="339"/>
        <end position="356"/>
    </location>
</feature>